<name>A0A0P0RK68_9BURK</name>
<reference evidence="1 2" key="1">
    <citation type="journal article" date="2014" name="Genome Announc.">
        <title>Draft Genome Sequence of the Haloacid-Degrading Burkholderia caribensis Strain MBA4.</title>
        <authorList>
            <person name="Pan Y."/>
            <person name="Kong K.F."/>
            <person name="Tsang J.S."/>
        </authorList>
    </citation>
    <scope>NUCLEOTIDE SEQUENCE [LARGE SCALE GENOMIC DNA]</scope>
    <source>
        <strain evidence="1 2">MBA4</strain>
    </source>
</reference>
<gene>
    <name evidence="1" type="ORF">K788_0004613</name>
</gene>
<evidence type="ECO:0000313" key="2">
    <source>
        <dbReference type="Proteomes" id="UP000019146"/>
    </source>
</evidence>
<accession>A0A0P0RK68</accession>
<dbReference type="AlphaFoldDB" id="A0A0P0RK68"/>
<evidence type="ECO:0000313" key="1">
    <source>
        <dbReference type="EMBL" id="ALL69179.1"/>
    </source>
</evidence>
<protein>
    <submittedName>
        <fullName evidence="1">Uncharacterized protein</fullName>
    </submittedName>
</protein>
<dbReference type="EMBL" id="CP012747">
    <property type="protein sequence ID" value="ALL69179.1"/>
    <property type="molecule type" value="Genomic_DNA"/>
</dbReference>
<dbReference type="KEGG" id="bcai:K788_0004613"/>
<sequence>MLRARYRAASSVALVPKPDTRRCTPAIARSGANRTAYLFATRGAIR</sequence>
<organism evidence="1 2">
    <name type="scientific">Paraburkholderia caribensis MBA4</name>
    <dbReference type="NCBI Taxonomy" id="1323664"/>
    <lineage>
        <taxon>Bacteria</taxon>
        <taxon>Pseudomonadati</taxon>
        <taxon>Pseudomonadota</taxon>
        <taxon>Betaproteobacteria</taxon>
        <taxon>Burkholderiales</taxon>
        <taxon>Burkholderiaceae</taxon>
        <taxon>Paraburkholderia</taxon>
    </lineage>
</organism>
<dbReference type="Proteomes" id="UP000019146">
    <property type="component" value="Chromosome 2"/>
</dbReference>
<proteinExistence type="predicted"/>